<dbReference type="RefSeq" id="WP_015099969.1">
    <property type="nucleotide sequence ID" value="NC_019673.1"/>
</dbReference>
<protein>
    <recommendedName>
        <fullName evidence="5">Solute-binding protein family 3/N-terminal domain-containing protein</fullName>
    </recommendedName>
</protein>
<dbReference type="BioCyc" id="SESP1179773:BN6_RS12355-MONOMER"/>
<evidence type="ECO:0000259" key="5">
    <source>
        <dbReference type="SMART" id="SM00062"/>
    </source>
</evidence>
<dbReference type="Gene3D" id="3.40.190.10">
    <property type="entry name" value="Periplasmic binding protein-like II"/>
    <property type="match status" value="2"/>
</dbReference>
<keyword evidence="2" id="KW-0813">Transport</keyword>
<dbReference type="InterPro" id="IPR001638">
    <property type="entry name" value="Solute-binding_3/MltF_N"/>
</dbReference>
<feature type="chain" id="PRO_5039306240" description="Solute-binding protein family 3/N-terminal domain-containing protein" evidence="4">
    <location>
        <begin position="17"/>
        <end position="280"/>
    </location>
</feature>
<dbReference type="GO" id="GO:0006865">
    <property type="term" value="P:amino acid transport"/>
    <property type="evidence" value="ECO:0007669"/>
    <property type="project" value="TreeGrafter"/>
</dbReference>
<dbReference type="EMBL" id="HE804045">
    <property type="protein sequence ID" value="CCH29857.1"/>
    <property type="molecule type" value="Genomic_DNA"/>
</dbReference>
<dbReference type="STRING" id="1179773.BN6_25430"/>
<dbReference type="Proteomes" id="UP000006281">
    <property type="component" value="Chromosome"/>
</dbReference>
<dbReference type="HOGENOM" id="CLU_019602_18_4_11"/>
<dbReference type="PATRIC" id="fig|1179773.3.peg.2547"/>
<comment type="similarity">
    <text evidence="1">Belongs to the bacterial solute-binding protein 3 family.</text>
</comment>
<reference evidence="6 7" key="1">
    <citation type="journal article" date="2012" name="BMC Genomics">
        <title>Complete genome sequence of Saccharothrix espanaensis DSM 44229T and comparison to the other completely sequenced Pseudonocardiaceae.</title>
        <authorList>
            <person name="Strobel T."/>
            <person name="Al-Dilaimi A."/>
            <person name="Blom J."/>
            <person name="Gessner A."/>
            <person name="Kalinowski J."/>
            <person name="Luzhetska M."/>
            <person name="Puhler A."/>
            <person name="Szczepanowski R."/>
            <person name="Bechthold A."/>
            <person name="Ruckert C."/>
        </authorList>
    </citation>
    <scope>NUCLEOTIDE SEQUENCE [LARGE SCALE GENOMIC DNA]</scope>
    <source>
        <strain evidence="7">ATCC 51144 / DSM 44229 / JCM 9112 / NBRC 15066 / NRRL 15764</strain>
    </source>
</reference>
<evidence type="ECO:0000256" key="4">
    <source>
        <dbReference type="SAM" id="SignalP"/>
    </source>
</evidence>
<dbReference type="AlphaFoldDB" id="K0JWN3"/>
<accession>K0JWN3</accession>
<dbReference type="InterPro" id="IPR051455">
    <property type="entry name" value="Bact_solute-bind_prot3"/>
</dbReference>
<name>K0JWN3_SACES</name>
<dbReference type="PROSITE" id="PS51257">
    <property type="entry name" value="PROKAR_LIPOPROTEIN"/>
    <property type="match status" value="1"/>
</dbReference>
<dbReference type="eggNOG" id="COG0834">
    <property type="taxonomic scope" value="Bacteria"/>
</dbReference>
<dbReference type="PANTHER" id="PTHR30085:SF6">
    <property type="entry name" value="ABC TRANSPORTER GLUTAMINE-BINDING PROTEIN GLNH"/>
    <property type="match status" value="1"/>
</dbReference>
<feature type="signal peptide" evidence="4">
    <location>
        <begin position="1"/>
        <end position="16"/>
    </location>
</feature>
<dbReference type="SMART" id="SM00062">
    <property type="entry name" value="PBPb"/>
    <property type="match status" value="1"/>
</dbReference>
<dbReference type="KEGG" id="sesp:BN6_25430"/>
<evidence type="ECO:0000256" key="3">
    <source>
        <dbReference type="ARBA" id="ARBA00022729"/>
    </source>
</evidence>
<keyword evidence="7" id="KW-1185">Reference proteome</keyword>
<proteinExistence type="inferred from homology"/>
<evidence type="ECO:0000313" key="7">
    <source>
        <dbReference type="Proteomes" id="UP000006281"/>
    </source>
</evidence>
<dbReference type="PANTHER" id="PTHR30085">
    <property type="entry name" value="AMINO ACID ABC TRANSPORTER PERMEASE"/>
    <property type="match status" value="1"/>
</dbReference>
<evidence type="ECO:0000313" key="6">
    <source>
        <dbReference type="EMBL" id="CCH29857.1"/>
    </source>
</evidence>
<gene>
    <name evidence="6" type="ordered locus">BN6_25430</name>
</gene>
<dbReference type="OrthoDB" id="3229768at2"/>
<sequence>MSRRITAALAAVAALAACQGPTTGQRPSSSSQSTLIRSVNVGVGTDIPGLAVLNADTHERRGFDVDLYRWLGNNTEPKFAPVEVDVLIADRVNALALGRVQMVVHTFSITDERRGKIGFAGPYLISQQGFLVREGDETSIRSLDDLAGKTVCSQAGSTSFNQLTTGALRGKVTTTSELGTRQCVDRLLRKEVDAASTDEIVLRGFAAQNPQLKVVDLTFGAQERYGVGLPKGDRESCERITQGIKDFITNGGWDQFFRSNFGDLSPEGHKPDPNRLDPCP</sequence>
<dbReference type="GO" id="GO:0030288">
    <property type="term" value="C:outer membrane-bounded periplasmic space"/>
    <property type="evidence" value="ECO:0007669"/>
    <property type="project" value="TreeGrafter"/>
</dbReference>
<organism evidence="6 7">
    <name type="scientific">Saccharothrix espanaensis (strain ATCC 51144 / DSM 44229 / JCM 9112 / NBRC 15066 / NRRL 15764)</name>
    <dbReference type="NCBI Taxonomy" id="1179773"/>
    <lineage>
        <taxon>Bacteria</taxon>
        <taxon>Bacillati</taxon>
        <taxon>Actinomycetota</taxon>
        <taxon>Actinomycetes</taxon>
        <taxon>Pseudonocardiales</taxon>
        <taxon>Pseudonocardiaceae</taxon>
        <taxon>Saccharothrix</taxon>
    </lineage>
</organism>
<evidence type="ECO:0000256" key="1">
    <source>
        <dbReference type="ARBA" id="ARBA00010333"/>
    </source>
</evidence>
<feature type="domain" description="Solute-binding protein family 3/N-terminal" evidence="5">
    <location>
        <begin position="38"/>
        <end position="264"/>
    </location>
</feature>
<dbReference type="SUPFAM" id="SSF53850">
    <property type="entry name" value="Periplasmic binding protein-like II"/>
    <property type="match status" value="1"/>
</dbReference>
<evidence type="ECO:0000256" key="2">
    <source>
        <dbReference type="ARBA" id="ARBA00022448"/>
    </source>
</evidence>
<dbReference type="Pfam" id="PF00497">
    <property type="entry name" value="SBP_bac_3"/>
    <property type="match status" value="1"/>
</dbReference>
<dbReference type="GO" id="GO:0005576">
    <property type="term" value="C:extracellular region"/>
    <property type="evidence" value="ECO:0007669"/>
    <property type="project" value="TreeGrafter"/>
</dbReference>
<keyword evidence="3 4" id="KW-0732">Signal</keyword>